<dbReference type="PANTHER" id="PTHR40761:SF1">
    <property type="entry name" value="CONSERVED INTEGRAL MEMBRANE ALANINE VALINE AND LEUCINE RICH PROTEIN-RELATED"/>
    <property type="match status" value="1"/>
</dbReference>
<dbReference type="EMBL" id="MELK01000047">
    <property type="protein sequence ID" value="OFW56349.1"/>
    <property type="molecule type" value="Genomic_DNA"/>
</dbReference>
<accession>A0A1F2WHL0</accession>
<keyword evidence="1" id="KW-0472">Membrane</keyword>
<dbReference type="AlphaFoldDB" id="A0A1F2WHL0"/>
<feature type="transmembrane region" description="Helical" evidence="1">
    <location>
        <begin position="194"/>
        <end position="216"/>
    </location>
</feature>
<evidence type="ECO:0000313" key="3">
    <source>
        <dbReference type="Proteomes" id="UP000177876"/>
    </source>
</evidence>
<feature type="transmembrane region" description="Helical" evidence="1">
    <location>
        <begin position="251"/>
        <end position="272"/>
    </location>
</feature>
<keyword evidence="1" id="KW-1133">Transmembrane helix</keyword>
<sequence>MKTMLAVLIALVASGLINYSMFLQKKALDLLPKLKIKLSWEVIRIFITNKPWLISQTFNIIGFVLYMVVLSFAPVSIVEPVIASGVVLLAYLAMKNLGEKPRRIDLAAMGVTILGVIFLGISLAEGIPEDSLHDPLELWLFAAGIIFLAVIIPALLRSRGPSSEAVGLGISAGFFMGIAAVFSRLLMGNFGGQWYIWLPACVLTYTPGFLVLEAALQRGMAVIVTPPYNGIMEFVPILVGTIALNERFPSSHILTAFRLISFALILVGTVILSKRAEEELPDEDGRPVGLPVDG</sequence>
<organism evidence="2 3">
    <name type="scientific">Candidatus Solincola sediminis</name>
    <dbReference type="NCBI Taxonomy" id="1797199"/>
    <lineage>
        <taxon>Bacteria</taxon>
        <taxon>Bacillati</taxon>
        <taxon>Actinomycetota</taxon>
        <taxon>Candidatus Geothermincolia</taxon>
        <taxon>Candidatus Geothermincolales</taxon>
        <taxon>Candidatus Geothermincolaceae</taxon>
        <taxon>Candidatus Solincola</taxon>
    </lineage>
</organism>
<feature type="transmembrane region" description="Helical" evidence="1">
    <location>
        <begin position="60"/>
        <end position="92"/>
    </location>
</feature>
<reference evidence="2 3" key="1">
    <citation type="journal article" date="2016" name="Nat. Commun.">
        <title>Thousands of microbial genomes shed light on interconnected biogeochemical processes in an aquifer system.</title>
        <authorList>
            <person name="Anantharaman K."/>
            <person name="Brown C.T."/>
            <person name="Hug L.A."/>
            <person name="Sharon I."/>
            <person name="Castelle C.J."/>
            <person name="Probst A.J."/>
            <person name="Thomas B.C."/>
            <person name="Singh A."/>
            <person name="Wilkins M.J."/>
            <person name="Karaoz U."/>
            <person name="Brodie E.L."/>
            <person name="Williams K.H."/>
            <person name="Hubbard S.S."/>
            <person name="Banfield J.F."/>
        </authorList>
    </citation>
    <scope>NUCLEOTIDE SEQUENCE [LARGE SCALE GENOMIC DNA]</scope>
</reference>
<dbReference type="PANTHER" id="PTHR40761">
    <property type="entry name" value="CONSERVED INTEGRAL MEMBRANE ALANINE VALINE AND LEUCINE RICH PROTEIN-RELATED"/>
    <property type="match status" value="1"/>
</dbReference>
<protein>
    <recommendedName>
        <fullName evidence="4">EamA domain-containing protein</fullName>
    </recommendedName>
</protein>
<name>A0A1F2WHL0_9ACTN</name>
<comment type="caution">
    <text evidence="2">The sequence shown here is derived from an EMBL/GenBank/DDBJ whole genome shotgun (WGS) entry which is preliminary data.</text>
</comment>
<evidence type="ECO:0000313" key="2">
    <source>
        <dbReference type="EMBL" id="OFW56349.1"/>
    </source>
</evidence>
<keyword evidence="1" id="KW-0812">Transmembrane</keyword>
<feature type="transmembrane region" description="Helical" evidence="1">
    <location>
        <begin position="136"/>
        <end position="156"/>
    </location>
</feature>
<dbReference type="Gene3D" id="1.10.3730.20">
    <property type="match status" value="1"/>
</dbReference>
<feature type="transmembrane region" description="Helical" evidence="1">
    <location>
        <begin position="168"/>
        <end position="188"/>
    </location>
</feature>
<feature type="transmembrane region" description="Helical" evidence="1">
    <location>
        <begin position="104"/>
        <end position="124"/>
    </location>
</feature>
<dbReference type="STRING" id="1797197.A2Y75_03885"/>
<dbReference type="InterPro" id="IPR037185">
    <property type="entry name" value="EmrE-like"/>
</dbReference>
<feature type="transmembrane region" description="Helical" evidence="1">
    <location>
        <begin position="228"/>
        <end position="245"/>
    </location>
</feature>
<dbReference type="Proteomes" id="UP000177876">
    <property type="component" value="Unassembled WGS sequence"/>
</dbReference>
<gene>
    <name evidence="2" type="ORF">A2Y75_03885</name>
</gene>
<evidence type="ECO:0008006" key="4">
    <source>
        <dbReference type="Google" id="ProtNLM"/>
    </source>
</evidence>
<dbReference type="SUPFAM" id="SSF103481">
    <property type="entry name" value="Multidrug resistance efflux transporter EmrE"/>
    <property type="match status" value="1"/>
</dbReference>
<proteinExistence type="predicted"/>
<evidence type="ECO:0000256" key="1">
    <source>
        <dbReference type="SAM" id="Phobius"/>
    </source>
</evidence>